<dbReference type="GO" id="GO:0003887">
    <property type="term" value="F:DNA-directed DNA polymerase activity"/>
    <property type="evidence" value="ECO:0007669"/>
    <property type="project" value="UniProtKB-KW"/>
</dbReference>
<dbReference type="InterPro" id="IPR048466">
    <property type="entry name" value="DNA_pol3_delta-like_C"/>
</dbReference>
<dbReference type="SUPFAM" id="SSF52540">
    <property type="entry name" value="P-loop containing nucleoside triphosphate hydrolases"/>
    <property type="match status" value="1"/>
</dbReference>
<dbReference type="InterPro" id="IPR005790">
    <property type="entry name" value="DNA_polIII_delta"/>
</dbReference>
<dbReference type="InterPro" id="IPR027417">
    <property type="entry name" value="P-loop_NTPase"/>
</dbReference>
<organism evidence="11 12">
    <name type="scientific">Anaerofustis stercorihominis</name>
    <dbReference type="NCBI Taxonomy" id="214853"/>
    <lineage>
        <taxon>Bacteria</taxon>
        <taxon>Bacillati</taxon>
        <taxon>Bacillota</taxon>
        <taxon>Clostridia</taxon>
        <taxon>Eubacteriales</taxon>
        <taxon>Eubacteriaceae</taxon>
        <taxon>Anaerofustis</taxon>
    </lineage>
</organism>
<dbReference type="InterPro" id="IPR010372">
    <property type="entry name" value="DNA_pol3_delta_N"/>
</dbReference>
<evidence type="ECO:0000256" key="8">
    <source>
        <dbReference type="ARBA" id="ARBA00049244"/>
    </source>
</evidence>
<evidence type="ECO:0000256" key="4">
    <source>
        <dbReference type="ARBA" id="ARBA00022695"/>
    </source>
</evidence>
<sequence>MSIWERVMDYIKLNDNIKKKDFKNIYLFNVGENYIAKMMLDSLKNALILKDYEDFNYSVFDGKKLDINKISELMETLPMLDEHRLILIKSEYAKNKDFSKKLNEIIKDIPPSTVIIIWSEGSFDKRTALFKTIKKEGDIVDFEKFKEYKLENWIRSKIKNKNLILTKDAIGYFIEASGYLLDGSEVDLGYFVSEIDKLSSLGKREIDLEDVKKIISVNIKDEIFKLTDALRDKDTDYAFRLLSNLEYNNVNFMQILAVVIRNLENMYLCKEYMKKRKSEQDIVKDYSLHPYAVKMANISAKKYSDKEIHEALNLCLDLDYKIKIGEMRNREAGIILIEKISNR</sequence>
<comment type="catalytic activity">
    <reaction evidence="8">
        <text>DNA(n) + a 2'-deoxyribonucleoside 5'-triphosphate = DNA(n+1) + diphosphate</text>
        <dbReference type="Rhea" id="RHEA:22508"/>
        <dbReference type="Rhea" id="RHEA-COMP:17339"/>
        <dbReference type="Rhea" id="RHEA-COMP:17340"/>
        <dbReference type="ChEBI" id="CHEBI:33019"/>
        <dbReference type="ChEBI" id="CHEBI:61560"/>
        <dbReference type="ChEBI" id="CHEBI:173112"/>
        <dbReference type="EC" id="2.7.7.7"/>
    </reaction>
</comment>
<proteinExistence type="inferred from homology"/>
<evidence type="ECO:0000259" key="9">
    <source>
        <dbReference type="Pfam" id="PF06144"/>
    </source>
</evidence>
<dbReference type="Gene3D" id="3.40.50.300">
    <property type="entry name" value="P-loop containing nucleotide triphosphate hydrolases"/>
    <property type="match status" value="1"/>
</dbReference>
<dbReference type="Pfam" id="PF06144">
    <property type="entry name" value="DNA_pol3_delta"/>
    <property type="match status" value="1"/>
</dbReference>
<dbReference type="Pfam" id="PF21694">
    <property type="entry name" value="DNA_pol3_delta_C"/>
    <property type="match status" value="1"/>
</dbReference>
<accession>A0A3E3E319</accession>
<evidence type="ECO:0000256" key="5">
    <source>
        <dbReference type="ARBA" id="ARBA00022705"/>
    </source>
</evidence>
<dbReference type="PANTHER" id="PTHR34388">
    <property type="entry name" value="DNA POLYMERASE III SUBUNIT DELTA"/>
    <property type="match status" value="1"/>
</dbReference>
<evidence type="ECO:0000313" key="11">
    <source>
        <dbReference type="EMBL" id="RGD75569.1"/>
    </source>
</evidence>
<dbReference type="EC" id="2.7.7.7" evidence="1"/>
<dbReference type="EMBL" id="QUSM01000002">
    <property type="protein sequence ID" value="RGD75569.1"/>
    <property type="molecule type" value="Genomic_DNA"/>
</dbReference>
<feature type="domain" description="DNA polymerase III delta N-terminal" evidence="9">
    <location>
        <begin position="37"/>
        <end position="142"/>
    </location>
</feature>
<evidence type="ECO:0000256" key="3">
    <source>
        <dbReference type="ARBA" id="ARBA00022679"/>
    </source>
</evidence>
<comment type="similarity">
    <text evidence="7">Belongs to the DNA polymerase HolA subunit family.</text>
</comment>
<keyword evidence="4 11" id="KW-0548">Nucleotidyltransferase</keyword>
<dbReference type="AlphaFoldDB" id="A0A3E3E319"/>
<evidence type="ECO:0000256" key="1">
    <source>
        <dbReference type="ARBA" id="ARBA00012417"/>
    </source>
</evidence>
<dbReference type="Gene3D" id="1.10.8.60">
    <property type="match status" value="1"/>
</dbReference>
<dbReference type="GO" id="GO:0006261">
    <property type="term" value="P:DNA-templated DNA replication"/>
    <property type="evidence" value="ECO:0007669"/>
    <property type="project" value="TreeGrafter"/>
</dbReference>
<name>A0A3E3E319_9FIRM</name>
<protein>
    <recommendedName>
        <fullName evidence="2">DNA polymerase III subunit delta</fullName>
        <ecNumber evidence="1">2.7.7.7</ecNumber>
    </recommendedName>
</protein>
<dbReference type="GO" id="GO:0003677">
    <property type="term" value="F:DNA binding"/>
    <property type="evidence" value="ECO:0007669"/>
    <property type="project" value="InterPro"/>
</dbReference>
<dbReference type="SUPFAM" id="SSF48019">
    <property type="entry name" value="post-AAA+ oligomerization domain-like"/>
    <property type="match status" value="1"/>
</dbReference>
<dbReference type="Proteomes" id="UP000261212">
    <property type="component" value="Unassembled WGS sequence"/>
</dbReference>
<dbReference type="InterPro" id="IPR008921">
    <property type="entry name" value="DNA_pol3_clamp-load_cplx_C"/>
</dbReference>
<dbReference type="GO" id="GO:0009360">
    <property type="term" value="C:DNA polymerase III complex"/>
    <property type="evidence" value="ECO:0007669"/>
    <property type="project" value="InterPro"/>
</dbReference>
<comment type="caution">
    <text evidence="11">The sequence shown here is derived from an EMBL/GenBank/DDBJ whole genome shotgun (WGS) entry which is preliminary data.</text>
</comment>
<dbReference type="NCBIfam" id="TIGR01128">
    <property type="entry name" value="holA"/>
    <property type="match status" value="1"/>
</dbReference>
<reference evidence="11 12" key="1">
    <citation type="submission" date="2018-08" db="EMBL/GenBank/DDBJ databases">
        <title>A genome reference for cultivated species of the human gut microbiota.</title>
        <authorList>
            <person name="Zou Y."/>
            <person name="Xue W."/>
            <person name="Luo G."/>
        </authorList>
    </citation>
    <scope>NUCLEOTIDE SEQUENCE [LARGE SCALE GENOMIC DNA]</scope>
    <source>
        <strain evidence="11 12">AM25-6</strain>
    </source>
</reference>
<evidence type="ECO:0000256" key="6">
    <source>
        <dbReference type="ARBA" id="ARBA00022932"/>
    </source>
</evidence>
<evidence type="ECO:0000313" key="12">
    <source>
        <dbReference type="Proteomes" id="UP000261212"/>
    </source>
</evidence>
<dbReference type="Gene3D" id="1.20.272.10">
    <property type="match status" value="1"/>
</dbReference>
<keyword evidence="6" id="KW-0239">DNA-directed DNA polymerase</keyword>
<evidence type="ECO:0000259" key="10">
    <source>
        <dbReference type="Pfam" id="PF21694"/>
    </source>
</evidence>
<evidence type="ECO:0000256" key="7">
    <source>
        <dbReference type="ARBA" id="ARBA00034754"/>
    </source>
</evidence>
<dbReference type="PANTHER" id="PTHR34388:SF1">
    <property type="entry name" value="DNA POLYMERASE III SUBUNIT DELTA"/>
    <property type="match status" value="1"/>
</dbReference>
<keyword evidence="5" id="KW-0235">DNA replication</keyword>
<feature type="domain" description="DNA polymerase III delta subunit-like C-terminal" evidence="10">
    <location>
        <begin position="221"/>
        <end position="330"/>
    </location>
</feature>
<evidence type="ECO:0000256" key="2">
    <source>
        <dbReference type="ARBA" id="ARBA00017703"/>
    </source>
</evidence>
<keyword evidence="3 11" id="KW-0808">Transferase</keyword>
<gene>
    <name evidence="11" type="primary">holA</name>
    <name evidence="11" type="ORF">DW687_04385</name>
</gene>